<proteinExistence type="predicted"/>
<dbReference type="EMBL" id="GG749422">
    <property type="protein sequence ID" value="KMW67352.1"/>
    <property type="molecule type" value="Genomic_DNA"/>
</dbReference>
<dbReference type="AlphaFoldDB" id="A0A0J9EMP5"/>
<accession>A0A0J9EMP5</accession>
<sequence length="188" mass="21027">MRKRRQTPKVRPGCGGERRYGTVRVQVQGQAPYWSCTGGRVDCGRVPVLRKRAVCDRTTPRNIRQQDQVLGQPASVTSGYVQPGEIPRVPTMSTDHDAQVLLRLSVRPSTVLYGAGRVVARNNKHPRRYPSGFPRLQAASGKLLPNTKDFCAPRLLRVQTSRDYSVQAIIIQAHGATRQEQAPRLRHV</sequence>
<reference evidence="1" key="1">
    <citation type="submission" date="2010-03" db="EMBL/GenBank/DDBJ databases">
        <title>Annotation of Blastomyces dermatitidis strain ATCC 18188.</title>
        <authorList>
            <consortium name="The Broad Institute Genome Sequencing Platform"/>
            <consortium name="Broad Institute Genome Sequencing Center for Infectious Disease."/>
            <person name="Cuomo C."/>
            <person name="Klein B."/>
            <person name="Sullivan T."/>
            <person name="Heitman J."/>
            <person name="Young S."/>
            <person name="Zeng Q."/>
            <person name="Gargeya S."/>
            <person name="Alvarado L."/>
            <person name="Berlin A.M."/>
            <person name="Chapman S.B."/>
            <person name="Chen Z."/>
            <person name="Freedman E."/>
            <person name="Gellesch M."/>
            <person name="Goldberg J."/>
            <person name="Griggs A."/>
            <person name="Gujja S."/>
            <person name="Heilman E."/>
            <person name="Heiman D."/>
            <person name="Howarth C."/>
            <person name="Mehta T."/>
            <person name="Neiman D."/>
            <person name="Pearson M."/>
            <person name="Roberts A."/>
            <person name="Saif S."/>
            <person name="Shea T."/>
            <person name="Shenoy N."/>
            <person name="Sisk P."/>
            <person name="Stolte C."/>
            <person name="Sykes S."/>
            <person name="White J."/>
            <person name="Yandava C."/>
            <person name="Haas B."/>
            <person name="Nusbaum C."/>
            <person name="Birren B."/>
        </authorList>
    </citation>
    <scope>NUCLEOTIDE SEQUENCE</scope>
    <source>
        <strain evidence="1">ATCC 18188</strain>
    </source>
</reference>
<organism evidence="1">
    <name type="scientific">Ajellomyces dermatitidis (strain ATCC 18188 / CBS 674.68)</name>
    <name type="common">Blastomyces dermatitidis</name>
    <dbReference type="NCBI Taxonomy" id="653446"/>
    <lineage>
        <taxon>Eukaryota</taxon>
        <taxon>Fungi</taxon>
        <taxon>Dikarya</taxon>
        <taxon>Ascomycota</taxon>
        <taxon>Pezizomycotina</taxon>
        <taxon>Eurotiomycetes</taxon>
        <taxon>Eurotiomycetidae</taxon>
        <taxon>Onygenales</taxon>
        <taxon>Ajellomycetaceae</taxon>
        <taxon>Blastomyces</taxon>
    </lineage>
</organism>
<protein>
    <submittedName>
        <fullName evidence="1">Uncharacterized protein</fullName>
    </submittedName>
</protein>
<gene>
    <name evidence="1" type="ORF">BDDG_12067</name>
</gene>
<dbReference type="Proteomes" id="UP000007802">
    <property type="component" value="Unassembled WGS sequence"/>
</dbReference>
<dbReference type="OrthoDB" id="10514452at2759"/>
<name>A0A0J9EMP5_AJEDA</name>
<evidence type="ECO:0000313" key="1">
    <source>
        <dbReference type="EMBL" id="KMW67352.1"/>
    </source>
</evidence>